<dbReference type="Gene3D" id="3.30.70.1290">
    <property type="entry name" value="Transposase IS200-like"/>
    <property type="match status" value="1"/>
</dbReference>
<dbReference type="InterPro" id="IPR002686">
    <property type="entry name" value="Transposase_17"/>
</dbReference>
<dbReference type="Pfam" id="PF01797">
    <property type="entry name" value="Y1_Tnp"/>
    <property type="match status" value="1"/>
</dbReference>
<dbReference type="GO" id="GO:0006313">
    <property type="term" value="P:DNA transposition"/>
    <property type="evidence" value="ECO:0007669"/>
    <property type="project" value="InterPro"/>
</dbReference>
<dbReference type="NCBIfam" id="NF033573">
    <property type="entry name" value="transpos_IS200"/>
    <property type="match status" value="1"/>
</dbReference>
<evidence type="ECO:0000313" key="3">
    <source>
        <dbReference type="Proteomes" id="UP000320672"/>
    </source>
</evidence>
<protein>
    <submittedName>
        <fullName evidence="2">Transposase IS200 like protein</fullName>
    </submittedName>
</protein>
<dbReference type="PANTHER" id="PTHR33360">
    <property type="entry name" value="TRANSPOSASE FOR INSERTION SEQUENCE ELEMENT IS200"/>
    <property type="match status" value="1"/>
</dbReference>
<dbReference type="GO" id="GO:0003677">
    <property type="term" value="F:DNA binding"/>
    <property type="evidence" value="ECO:0007669"/>
    <property type="project" value="InterPro"/>
</dbReference>
<reference evidence="2 3" key="1">
    <citation type="submission" date="2019-02" db="EMBL/GenBank/DDBJ databases">
        <title>Deep-cultivation of Planctomycetes and their phenomic and genomic characterization uncovers novel biology.</title>
        <authorList>
            <person name="Wiegand S."/>
            <person name="Jogler M."/>
            <person name="Boedeker C."/>
            <person name="Pinto D."/>
            <person name="Vollmers J."/>
            <person name="Rivas-Marin E."/>
            <person name="Kohn T."/>
            <person name="Peeters S.H."/>
            <person name="Heuer A."/>
            <person name="Rast P."/>
            <person name="Oberbeckmann S."/>
            <person name="Bunk B."/>
            <person name="Jeske O."/>
            <person name="Meyerdierks A."/>
            <person name="Storesund J.E."/>
            <person name="Kallscheuer N."/>
            <person name="Luecker S."/>
            <person name="Lage O.M."/>
            <person name="Pohl T."/>
            <person name="Merkel B.J."/>
            <person name="Hornburger P."/>
            <person name="Mueller R.-W."/>
            <person name="Bruemmer F."/>
            <person name="Labrenz M."/>
            <person name="Spormann A.M."/>
            <person name="Op den Camp H."/>
            <person name="Overmann J."/>
            <person name="Amann R."/>
            <person name="Jetten M.S.M."/>
            <person name="Mascher T."/>
            <person name="Medema M.H."/>
            <person name="Devos D.P."/>
            <person name="Kaster A.-K."/>
            <person name="Ovreas L."/>
            <person name="Rohde M."/>
            <person name="Galperin M.Y."/>
            <person name="Jogler C."/>
        </authorList>
    </citation>
    <scope>NUCLEOTIDE SEQUENCE [LARGE SCALE GENOMIC DNA]</scope>
    <source>
        <strain evidence="2 3">FF011L</strain>
    </source>
</reference>
<dbReference type="GO" id="GO:0004803">
    <property type="term" value="F:transposase activity"/>
    <property type="evidence" value="ECO:0007669"/>
    <property type="project" value="InterPro"/>
</dbReference>
<evidence type="ECO:0000259" key="1">
    <source>
        <dbReference type="SMART" id="SM01321"/>
    </source>
</evidence>
<organism evidence="2 3">
    <name type="scientific">Roseimaritima multifibrata</name>
    <dbReference type="NCBI Taxonomy" id="1930274"/>
    <lineage>
        <taxon>Bacteria</taxon>
        <taxon>Pseudomonadati</taxon>
        <taxon>Planctomycetota</taxon>
        <taxon>Planctomycetia</taxon>
        <taxon>Pirellulales</taxon>
        <taxon>Pirellulaceae</taxon>
        <taxon>Roseimaritima</taxon>
    </lineage>
</organism>
<dbReference type="AlphaFoldDB" id="A0A517MBM0"/>
<proteinExistence type="predicted"/>
<accession>A0A517MBM0</accession>
<keyword evidence="3" id="KW-1185">Reference proteome</keyword>
<evidence type="ECO:0000313" key="2">
    <source>
        <dbReference type="EMBL" id="QDS92280.1"/>
    </source>
</evidence>
<dbReference type="RefSeq" id="WP_218933017.1">
    <property type="nucleotide sequence ID" value="NZ_CP036262.1"/>
</dbReference>
<dbReference type="InterPro" id="IPR036515">
    <property type="entry name" value="Transposase_17_sf"/>
</dbReference>
<feature type="domain" description="Transposase IS200-like" evidence="1">
    <location>
        <begin position="4"/>
        <end position="119"/>
    </location>
</feature>
<sequence>MSTHQQLLYHVVFSTKNRKPYLRNEEFRESVFAYLAGVAKEIGGYALIVGGYFEHAHLLVRIPAKVAVSNFVGKVKGNTSKHINETSQIIKKFGWQDGFGAFTVSPSQKNSVYQYIANQMQHHAAESFESEHLRLLDKHEVQYDPRFVWESLSLGRNCADPSGLKSHALDGAGDSLPMPFTLATTAHFLAVRTPA</sequence>
<dbReference type="EMBL" id="CP036262">
    <property type="protein sequence ID" value="QDS92280.1"/>
    <property type="molecule type" value="Genomic_DNA"/>
</dbReference>
<gene>
    <name evidence="2" type="ORF">FF011L_10220</name>
</gene>
<dbReference type="KEGG" id="rml:FF011L_10220"/>
<dbReference type="SUPFAM" id="SSF143422">
    <property type="entry name" value="Transposase IS200-like"/>
    <property type="match status" value="1"/>
</dbReference>
<name>A0A517MBM0_9BACT</name>
<dbReference type="SMART" id="SM01321">
    <property type="entry name" value="Y1_Tnp"/>
    <property type="match status" value="1"/>
</dbReference>
<dbReference type="PANTHER" id="PTHR33360:SF2">
    <property type="entry name" value="TRANSPOSASE FOR INSERTION SEQUENCE ELEMENT IS200"/>
    <property type="match status" value="1"/>
</dbReference>
<dbReference type="Proteomes" id="UP000320672">
    <property type="component" value="Chromosome"/>
</dbReference>